<reference evidence="1" key="1">
    <citation type="submission" date="2023-03" db="EMBL/GenBank/DDBJ databases">
        <title>Massive genome expansion in bonnet fungi (Mycena s.s.) driven by repeated elements and novel gene families across ecological guilds.</title>
        <authorList>
            <consortium name="Lawrence Berkeley National Laboratory"/>
            <person name="Harder C.B."/>
            <person name="Miyauchi S."/>
            <person name="Viragh M."/>
            <person name="Kuo A."/>
            <person name="Thoen E."/>
            <person name="Andreopoulos B."/>
            <person name="Lu D."/>
            <person name="Skrede I."/>
            <person name="Drula E."/>
            <person name="Henrissat B."/>
            <person name="Morin E."/>
            <person name="Kohler A."/>
            <person name="Barry K."/>
            <person name="LaButti K."/>
            <person name="Morin E."/>
            <person name="Salamov A."/>
            <person name="Lipzen A."/>
            <person name="Mereny Z."/>
            <person name="Hegedus B."/>
            <person name="Baldrian P."/>
            <person name="Stursova M."/>
            <person name="Weitz H."/>
            <person name="Taylor A."/>
            <person name="Grigoriev I.V."/>
            <person name="Nagy L.G."/>
            <person name="Martin F."/>
            <person name="Kauserud H."/>
        </authorList>
    </citation>
    <scope>NUCLEOTIDE SEQUENCE</scope>
    <source>
        <strain evidence="1">CBHHK002</strain>
    </source>
</reference>
<dbReference type="Proteomes" id="UP001218218">
    <property type="component" value="Unassembled WGS sequence"/>
</dbReference>
<evidence type="ECO:0000313" key="2">
    <source>
        <dbReference type="Proteomes" id="UP001218218"/>
    </source>
</evidence>
<comment type="caution">
    <text evidence="1">The sequence shown here is derived from an EMBL/GenBank/DDBJ whole genome shotgun (WGS) entry which is preliminary data.</text>
</comment>
<dbReference type="EMBL" id="JARIHO010000085">
    <property type="protein sequence ID" value="KAJ7308591.1"/>
    <property type="molecule type" value="Genomic_DNA"/>
</dbReference>
<keyword evidence="2" id="KW-1185">Reference proteome</keyword>
<sequence length="260" mass="29160">MPLSEQNSRLPALTTVVSIDELSTEYGLDAAQRKAAHAFCKLSSEDRSVMLFLRLLQTERQNKEILEQMQQTQASLGGIAGYCTQTWKPSKEQTVLLPSSTHYPSDPSVIQKLLKALLRHYIIRPITSYNNLVFITETYIVDHATSLRLELYKKDPIVKLVVHELLLTENNAQRSALRKLVFTSVKDKSSLEHFSKKIIAAYHLPTVPTTPPQDIIASMALMRNVAKPLISKETTHGGDTGFWVELESKLDVLYGVSNGP</sequence>
<dbReference type="AlphaFoldDB" id="A0AAD7EBM5"/>
<evidence type="ECO:0000313" key="1">
    <source>
        <dbReference type="EMBL" id="KAJ7308591.1"/>
    </source>
</evidence>
<organism evidence="1 2">
    <name type="scientific">Mycena albidolilacea</name>
    <dbReference type="NCBI Taxonomy" id="1033008"/>
    <lineage>
        <taxon>Eukaryota</taxon>
        <taxon>Fungi</taxon>
        <taxon>Dikarya</taxon>
        <taxon>Basidiomycota</taxon>
        <taxon>Agaricomycotina</taxon>
        <taxon>Agaricomycetes</taxon>
        <taxon>Agaricomycetidae</taxon>
        <taxon>Agaricales</taxon>
        <taxon>Marasmiineae</taxon>
        <taxon>Mycenaceae</taxon>
        <taxon>Mycena</taxon>
    </lineage>
</organism>
<proteinExistence type="predicted"/>
<name>A0AAD7EBM5_9AGAR</name>
<gene>
    <name evidence="1" type="ORF">DFH08DRAFT_823878</name>
</gene>
<protein>
    <submittedName>
        <fullName evidence="1">Uncharacterized protein</fullName>
    </submittedName>
</protein>
<accession>A0AAD7EBM5</accession>